<sequence>MHPISRAVHRLRCDSGAFGWVTERELLGIPTTRRRAAGASAGTAGSTSECPRCPPQNRSSRTQPAHPSAEPIGSTFAAELVSVSTSWKPSAVPSRATEGPAACGCLSTRIRAPSNGVPRAATRCERRQKHRCPRLCRERPTFERRFGGVSPAAPLVVRSPASTGR</sequence>
<feature type="compositionally biased region" description="Polar residues" evidence="1">
    <location>
        <begin position="56"/>
        <end position="65"/>
    </location>
</feature>
<protein>
    <submittedName>
        <fullName evidence="2">Uncharacterized protein</fullName>
    </submittedName>
</protein>
<reference evidence="2" key="2">
    <citation type="submission" date="2015-07" db="EMBL/GenBank/DDBJ databases">
        <title>Plasmids, circular viruses and viroids from rat gut.</title>
        <authorList>
            <person name="Jorgensen T.J."/>
            <person name="Hansen M.A."/>
            <person name="Xu Z."/>
            <person name="Tabak M.A."/>
            <person name="Sorensen S.J."/>
            <person name="Hansen L.H."/>
        </authorList>
    </citation>
    <scope>NUCLEOTIDE SEQUENCE</scope>
    <source>
        <strain evidence="2">RGFK1604</strain>
    </source>
</reference>
<evidence type="ECO:0000313" key="2">
    <source>
        <dbReference type="EMBL" id="CRY97505.1"/>
    </source>
</evidence>
<evidence type="ECO:0000256" key="1">
    <source>
        <dbReference type="SAM" id="MobiDB-lite"/>
    </source>
</evidence>
<accession>A0A0H5Q7X8</accession>
<reference evidence="2" key="1">
    <citation type="submission" date="2015-06" db="EMBL/GenBank/DDBJ databases">
        <authorList>
            <person name="Joergensen T."/>
        </authorList>
    </citation>
    <scope>NUCLEOTIDE SEQUENCE</scope>
    <source>
        <strain evidence="2">RGFK1604</strain>
    </source>
</reference>
<feature type="region of interest" description="Disordered" evidence="1">
    <location>
        <begin position="32"/>
        <end position="71"/>
    </location>
</feature>
<organism evidence="2">
    <name type="scientific">uncultured prokaryote</name>
    <dbReference type="NCBI Taxonomy" id="198431"/>
    <lineage>
        <taxon>unclassified sequences</taxon>
        <taxon>environmental samples</taxon>
    </lineage>
</organism>
<feature type="compositionally biased region" description="Low complexity" evidence="1">
    <location>
        <begin position="37"/>
        <end position="48"/>
    </location>
</feature>
<dbReference type="AlphaFoldDB" id="A0A0H5Q7X8"/>
<dbReference type="EMBL" id="LN854121">
    <property type="protein sequence ID" value="CRY97505.1"/>
    <property type="molecule type" value="Genomic_DNA"/>
</dbReference>
<name>A0A0H5Q7X8_9ZZZZ</name>
<proteinExistence type="predicted"/>